<dbReference type="RefSeq" id="WP_089673047.1">
    <property type="nucleotide sequence ID" value="NZ_CP024845.1"/>
</dbReference>
<dbReference type="AlphaFoldDB" id="A0A1H6VN62"/>
<reference evidence="1 2" key="1">
    <citation type="submission" date="2016-10" db="EMBL/GenBank/DDBJ databases">
        <authorList>
            <person name="de Groot N.N."/>
        </authorList>
    </citation>
    <scope>NUCLEOTIDE SEQUENCE [LARGE SCALE GENOMIC DNA]</scope>
    <source>
        <strain evidence="1 2">DSM 22187</strain>
    </source>
</reference>
<sequence length="213" mass="23837">MTSDTSCKIDGVIERYDLESADPIYDSINEGLLARWTGAGKRTAMGYRSLTEWFNKRLLQVVYDKHGRETLGARLDSDYEILTSDDDLVGEEVTESLRVDGIDSDRLERDLVSWGTMRTHLKECLDGHKEPQTASTNWEQESIRKATEIAEEKTESALSALANKGTLAGGETADVDVQIQLSCQSCPTRVPFDVALERGYICEDHNTQQVSRN</sequence>
<dbReference type="EMBL" id="FNYR01000018">
    <property type="protein sequence ID" value="SEJ06063.1"/>
    <property type="molecule type" value="Genomic_DNA"/>
</dbReference>
<proteinExistence type="predicted"/>
<dbReference type="OrthoDB" id="304916at2157"/>
<name>A0A1H6VN62_9EURY</name>
<keyword evidence="2" id="KW-1185">Reference proteome</keyword>
<dbReference type="GeneID" id="35003406"/>
<evidence type="ECO:0000313" key="2">
    <source>
        <dbReference type="Proteomes" id="UP000198888"/>
    </source>
</evidence>
<organism evidence="1 2">
    <name type="scientific">Halohasta litchfieldiae</name>
    <dbReference type="NCBI Taxonomy" id="1073996"/>
    <lineage>
        <taxon>Archaea</taxon>
        <taxon>Methanobacteriati</taxon>
        <taxon>Methanobacteriota</taxon>
        <taxon>Stenosarchaea group</taxon>
        <taxon>Halobacteria</taxon>
        <taxon>Halobacteriales</taxon>
        <taxon>Haloferacaceae</taxon>
        <taxon>Halohasta</taxon>
    </lineage>
</organism>
<evidence type="ECO:0000313" key="1">
    <source>
        <dbReference type="EMBL" id="SEJ06063.1"/>
    </source>
</evidence>
<dbReference type="KEGG" id="hae:halTADL_2636"/>
<protein>
    <submittedName>
        <fullName evidence="1">Uncharacterized protein</fullName>
    </submittedName>
</protein>
<dbReference type="InterPro" id="IPR048925">
    <property type="entry name" value="RdfA"/>
</dbReference>
<dbReference type="Proteomes" id="UP000198888">
    <property type="component" value="Unassembled WGS sequence"/>
</dbReference>
<gene>
    <name evidence="1" type="ORF">SAMN05444271_11872</name>
</gene>
<dbReference type="Pfam" id="PF21811">
    <property type="entry name" value="RdfA"/>
    <property type="match status" value="1"/>
</dbReference>
<dbReference type="STRING" id="1073996.SAMN05444271_11872"/>
<accession>A0A1H6VN62</accession>
<accession>A0A2H4Q4T0</accession>